<name>A0ABQ9I4Z3_9NEOP</name>
<comment type="caution">
    <text evidence="1">The sequence shown here is derived from an EMBL/GenBank/DDBJ whole genome shotgun (WGS) entry which is preliminary data.</text>
</comment>
<dbReference type="Proteomes" id="UP001159363">
    <property type="component" value="Chromosome 3"/>
</dbReference>
<protein>
    <recommendedName>
        <fullName evidence="3">DDE-1 domain-containing protein</fullName>
    </recommendedName>
</protein>
<evidence type="ECO:0008006" key="3">
    <source>
        <dbReference type="Google" id="ProtNLM"/>
    </source>
</evidence>
<gene>
    <name evidence="1" type="ORF">PR048_010825</name>
</gene>
<dbReference type="EMBL" id="JARBHB010000003">
    <property type="protein sequence ID" value="KAJ8891309.1"/>
    <property type="molecule type" value="Genomic_DNA"/>
</dbReference>
<accession>A0ABQ9I4Z3</accession>
<reference evidence="1 2" key="1">
    <citation type="submission" date="2023-02" db="EMBL/GenBank/DDBJ databases">
        <title>LHISI_Scaffold_Assembly.</title>
        <authorList>
            <person name="Stuart O.P."/>
            <person name="Cleave R."/>
            <person name="Magrath M.J.L."/>
            <person name="Mikheyev A.S."/>
        </authorList>
    </citation>
    <scope>NUCLEOTIDE SEQUENCE [LARGE SCALE GENOMIC DNA]</scope>
    <source>
        <strain evidence="1">Daus_M_001</strain>
        <tissue evidence="1">Leg muscle</tissue>
    </source>
</reference>
<proteinExistence type="predicted"/>
<evidence type="ECO:0000313" key="1">
    <source>
        <dbReference type="EMBL" id="KAJ8891309.1"/>
    </source>
</evidence>
<sequence length="340" mass="37804">MFRHKYSPSQVYNMDGNWSRTWQYNCTKGINKNWFMNAAGIFIPPLFVPSKENDPYSGKRGPDLREQHALITVDHVKSSPEQLVILILGNHYSHVMLKAYNFSKSHGIVIVSIPPHTPPFNTTGPLKKACHRECDILMKVTTQRFNTPGDFAALFNRAHTHVATIAKDVSGFKATGIMHLGANIFKNEDFAFAIETGNLTTVPLVSSSQSVETSTEKATVSIPTNDTADSMTNTCTSIQHSPTVSFESISPQPAKAKSVNTVVKKNKCGHHAKEQHEKEDPEVTWKRSLLQVIHLQNAIKCLVSGESGMENEMWYRWTVVGFGLILSALDGRVLQDILVA</sequence>
<keyword evidence="2" id="KW-1185">Reference proteome</keyword>
<evidence type="ECO:0000313" key="2">
    <source>
        <dbReference type="Proteomes" id="UP001159363"/>
    </source>
</evidence>
<organism evidence="1 2">
    <name type="scientific">Dryococelus australis</name>
    <dbReference type="NCBI Taxonomy" id="614101"/>
    <lineage>
        <taxon>Eukaryota</taxon>
        <taxon>Metazoa</taxon>
        <taxon>Ecdysozoa</taxon>
        <taxon>Arthropoda</taxon>
        <taxon>Hexapoda</taxon>
        <taxon>Insecta</taxon>
        <taxon>Pterygota</taxon>
        <taxon>Neoptera</taxon>
        <taxon>Polyneoptera</taxon>
        <taxon>Phasmatodea</taxon>
        <taxon>Verophasmatodea</taxon>
        <taxon>Anareolatae</taxon>
        <taxon>Phasmatidae</taxon>
        <taxon>Eurycanthinae</taxon>
        <taxon>Dryococelus</taxon>
    </lineage>
</organism>